<organism evidence="4">
    <name type="scientific">Anopheles darlingi</name>
    <name type="common">Mosquito</name>
    <dbReference type="NCBI Taxonomy" id="43151"/>
    <lineage>
        <taxon>Eukaryota</taxon>
        <taxon>Metazoa</taxon>
        <taxon>Ecdysozoa</taxon>
        <taxon>Arthropoda</taxon>
        <taxon>Hexapoda</taxon>
        <taxon>Insecta</taxon>
        <taxon>Pterygota</taxon>
        <taxon>Neoptera</taxon>
        <taxon>Endopterygota</taxon>
        <taxon>Diptera</taxon>
        <taxon>Nematocera</taxon>
        <taxon>Culicoidea</taxon>
        <taxon>Culicidae</taxon>
        <taxon>Anophelinae</taxon>
        <taxon>Anopheles</taxon>
    </lineage>
</organism>
<evidence type="ECO:0000256" key="3">
    <source>
        <dbReference type="SAM" id="SignalP"/>
    </source>
</evidence>
<feature type="region of interest" description="Disordered" evidence="2">
    <location>
        <begin position="693"/>
        <end position="809"/>
    </location>
</feature>
<dbReference type="PANTHER" id="PTHR11177">
    <property type="entry name" value="CHITINASE"/>
    <property type="match status" value="1"/>
</dbReference>
<dbReference type="InterPro" id="IPR017853">
    <property type="entry name" value="GH"/>
</dbReference>
<dbReference type="GO" id="GO:0006032">
    <property type="term" value="P:chitin catabolic process"/>
    <property type="evidence" value="ECO:0007669"/>
    <property type="project" value="TreeGrafter"/>
</dbReference>
<dbReference type="Gene3D" id="3.10.50.10">
    <property type="match status" value="1"/>
</dbReference>
<dbReference type="PANTHER" id="PTHR11177:SF317">
    <property type="entry name" value="CHITINASE 12-RELATED"/>
    <property type="match status" value="1"/>
</dbReference>
<feature type="signal peptide" evidence="3">
    <location>
        <begin position="1"/>
        <end position="32"/>
    </location>
</feature>
<proteinExistence type="predicted"/>
<accession>A0A2M4DQG9</accession>
<dbReference type="EMBL" id="GGFL01015632">
    <property type="protein sequence ID" value="MBW79810.1"/>
    <property type="molecule type" value="Transcribed_RNA"/>
</dbReference>
<name>A0A2M4DQG9_ANODA</name>
<dbReference type="GO" id="GO:0008061">
    <property type="term" value="F:chitin binding"/>
    <property type="evidence" value="ECO:0007669"/>
    <property type="project" value="TreeGrafter"/>
</dbReference>
<dbReference type="InterPro" id="IPR050314">
    <property type="entry name" value="Glycosyl_Hydrlase_18"/>
</dbReference>
<evidence type="ECO:0000256" key="1">
    <source>
        <dbReference type="ARBA" id="ARBA00022729"/>
    </source>
</evidence>
<feature type="chain" id="PRO_5014831232" evidence="3">
    <location>
        <begin position="33"/>
        <end position="875"/>
    </location>
</feature>
<sequence length="875" mass="92910">MVTVAGDIAGRRRVSVAAVALVVLSLLLSATGVQSGKASGLVCIGTMGNFTANTAIGFCTSAVYIAAKPGANGDVAYVNANSATLLSGLTSFCSRKQAYPYVDLYVGVRAAGTDTNVATMLSDATVRVSFITKLIQFVKTYTGCSGIYIDLIGLTAAQSANYGLFMDKLLTDATAATVKVASALPWNAVKSVDIYYNPTLPKLAFNLLLTYEQTYTTIPTTVRPIAQLFTMDAPLDQIDQTIFSNLFRWVIKGLNPKVIILGLPMYSQKYTVSGATGFGALGSTAPVADTYCNLLPLLQELLRLHQELLPLRQELLRLHLELLPLRQELLPLRQELLPLLQELLPLHQELLPLLQERLPLLQELLPLRQELLPLHQELLPLHLELLPLLQERLPLHQELLPQPQPQQRLQRLCEQLCHTAICIDEQRVCLARIADYGTATAFGFCNQAVYLALRLNTNAAITYVNTAMTSAAVEAGIRTYAGYKTTYPQVDFYLGVDSLPGSYETWITNARATAISAITAQLRTYPTVAGVYIDIVNVPANRGYNNVFRWVLSGIPTLKLALGLPMYGLRFTAASATALGATSTVVNPDTYCNALIFGVTNTAGAAQAGEGFAYSSSAMMVYNTFNSVIDKLNFASATNLFGVGLYSMDQAGSTNAELLRYVTSVLAPVPPAGVVYPAAEPATCQVPITFPVPPTTTTTPTTTTPTTTTPTTTTPTTTTPTTTTPTTTTPTTTTPTTTTPTTTTPTTTTPTTTTPTTTTPTTTTPTTTTPTTTTPTTTTPTTTTPTTTTPTTTTPTTTTPTTTTPTTTTTTAVATTTAIPGSGPNGTGLNVSIPQPLVCGAPARAEYGNLVSQYCSGIQNVTAFVVLGGTCGTAS</sequence>
<keyword evidence="1 3" id="KW-0732">Signal</keyword>
<feature type="compositionally biased region" description="Low complexity" evidence="2">
    <location>
        <begin position="695"/>
        <end position="809"/>
    </location>
</feature>
<dbReference type="GO" id="GO:0005576">
    <property type="term" value="C:extracellular region"/>
    <property type="evidence" value="ECO:0007669"/>
    <property type="project" value="TreeGrafter"/>
</dbReference>
<evidence type="ECO:0000256" key="2">
    <source>
        <dbReference type="SAM" id="MobiDB-lite"/>
    </source>
</evidence>
<evidence type="ECO:0000313" key="4">
    <source>
        <dbReference type="EMBL" id="MBW79810.1"/>
    </source>
</evidence>
<dbReference type="VEuPathDB" id="VectorBase:ADAR2_005837"/>
<dbReference type="GO" id="GO:0004568">
    <property type="term" value="F:chitinase activity"/>
    <property type="evidence" value="ECO:0007669"/>
    <property type="project" value="TreeGrafter"/>
</dbReference>
<dbReference type="VEuPathDB" id="VectorBase:ADAC003499"/>
<dbReference type="InterPro" id="IPR029070">
    <property type="entry name" value="Chitinase_insertion_sf"/>
</dbReference>
<dbReference type="Gene3D" id="3.20.20.80">
    <property type="entry name" value="Glycosidases"/>
    <property type="match status" value="2"/>
</dbReference>
<dbReference type="SUPFAM" id="SSF51445">
    <property type="entry name" value="(Trans)glycosidases"/>
    <property type="match status" value="1"/>
</dbReference>
<reference evidence="4" key="1">
    <citation type="submission" date="2018-01" db="EMBL/GenBank/DDBJ databases">
        <title>An insight into the sialome of Amazonian anophelines.</title>
        <authorList>
            <person name="Ribeiro J.M."/>
            <person name="Scarpassa V."/>
            <person name="Calvo E."/>
        </authorList>
    </citation>
    <scope>NUCLEOTIDE SEQUENCE</scope>
</reference>
<dbReference type="AlphaFoldDB" id="A0A2M4DQG9"/>
<protein>
    <submittedName>
        <fullName evidence="4">Putative integumentary mucin c.1</fullName>
    </submittedName>
</protein>
<dbReference type="SUPFAM" id="SSF88633">
    <property type="entry name" value="Positive stranded ssRNA viruses"/>
    <property type="match status" value="1"/>
</dbReference>